<comment type="caution">
    <text evidence="2">The sequence shown here is derived from an EMBL/GenBank/DDBJ whole genome shotgun (WGS) entry which is preliminary data.</text>
</comment>
<accession>A0ABS7NA30</accession>
<reference evidence="2 3" key="1">
    <citation type="submission" date="2021-06" db="EMBL/GenBank/DDBJ databases">
        <title>50 bacteria genomes isolated from Dapeng, Shenzhen, China.</title>
        <authorList>
            <person name="Zheng W."/>
            <person name="Yu S."/>
            <person name="Huang Y."/>
        </authorList>
    </citation>
    <scope>NUCLEOTIDE SEQUENCE [LARGE SCALE GENOMIC DNA]</scope>
    <source>
        <strain evidence="2 3">DP1N14-2</strain>
    </source>
</reference>
<dbReference type="SUPFAM" id="SSF55729">
    <property type="entry name" value="Acyl-CoA N-acyltransferases (Nat)"/>
    <property type="match status" value="1"/>
</dbReference>
<name>A0ABS7NA30_9RHOB</name>
<gene>
    <name evidence="2" type="ORF">KUV26_01300</name>
</gene>
<feature type="domain" description="N-acetyltransferase" evidence="1">
    <location>
        <begin position="1"/>
        <end position="149"/>
    </location>
</feature>
<dbReference type="PROSITE" id="PS51186">
    <property type="entry name" value="GNAT"/>
    <property type="match status" value="1"/>
</dbReference>
<dbReference type="Pfam" id="PF00583">
    <property type="entry name" value="Acetyltransf_1"/>
    <property type="match status" value="1"/>
</dbReference>
<dbReference type="CDD" id="cd04301">
    <property type="entry name" value="NAT_SF"/>
    <property type="match status" value="1"/>
</dbReference>
<evidence type="ECO:0000259" key="1">
    <source>
        <dbReference type="PROSITE" id="PS51186"/>
    </source>
</evidence>
<evidence type="ECO:0000313" key="2">
    <source>
        <dbReference type="EMBL" id="MBY6138064.1"/>
    </source>
</evidence>
<sequence length="179" mass="19196">MQFSADYSGRLPEIAEHFRAVFSASEGDSEGDLIAALVQEMFASTADPDLSAFTALEDGSIAGCILFTRLSYEQDSRSAFLLSPVAVRTQRQGQGIGQALIRHGLTAVRQHGADVAVTYGDPSYYGKTGFRQITESQAAAPLPLSHPHGWQAQSLTGAELAPLRGPSRCVPALNNPVYW</sequence>
<dbReference type="InterPro" id="IPR000182">
    <property type="entry name" value="GNAT_dom"/>
</dbReference>
<protein>
    <submittedName>
        <fullName evidence="2">N-acetyltransferase</fullName>
    </submittedName>
</protein>
<proteinExistence type="predicted"/>
<organism evidence="2 3">
    <name type="scientific">Leisingera daeponensis</name>
    <dbReference type="NCBI Taxonomy" id="405746"/>
    <lineage>
        <taxon>Bacteria</taxon>
        <taxon>Pseudomonadati</taxon>
        <taxon>Pseudomonadota</taxon>
        <taxon>Alphaproteobacteria</taxon>
        <taxon>Rhodobacterales</taxon>
        <taxon>Roseobacteraceae</taxon>
        <taxon>Leisingera</taxon>
    </lineage>
</organism>
<dbReference type="Proteomes" id="UP000766629">
    <property type="component" value="Unassembled WGS sequence"/>
</dbReference>
<dbReference type="RefSeq" id="WP_222507068.1">
    <property type="nucleotide sequence ID" value="NZ_JAHVJA010000001.1"/>
</dbReference>
<dbReference type="InterPro" id="IPR016181">
    <property type="entry name" value="Acyl_CoA_acyltransferase"/>
</dbReference>
<dbReference type="Gene3D" id="3.40.630.30">
    <property type="match status" value="1"/>
</dbReference>
<evidence type="ECO:0000313" key="3">
    <source>
        <dbReference type="Proteomes" id="UP000766629"/>
    </source>
</evidence>
<keyword evidence="3" id="KW-1185">Reference proteome</keyword>
<dbReference type="EMBL" id="JAHVJA010000001">
    <property type="protein sequence ID" value="MBY6138064.1"/>
    <property type="molecule type" value="Genomic_DNA"/>
</dbReference>